<dbReference type="InterPro" id="IPR016195">
    <property type="entry name" value="Pol/histidinol_Pase-like"/>
</dbReference>
<dbReference type="EMBL" id="BAAASZ010000017">
    <property type="protein sequence ID" value="GAA2435482.1"/>
    <property type="molecule type" value="Genomic_DNA"/>
</dbReference>
<dbReference type="RefSeq" id="WP_344321621.1">
    <property type="nucleotide sequence ID" value="NZ_BAAASZ010000017.1"/>
</dbReference>
<dbReference type="Proteomes" id="UP001501638">
    <property type="component" value="Unassembled WGS sequence"/>
</dbReference>
<evidence type="ECO:0000313" key="1">
    <source>
        <dbReference type="EMBL" id="GAA2435482.1"/>
    </source>
</evidence>
<dbReference type="PANTHER" id="PTHR40084">
    <property type="entry name" value="PHOSPHOHYDROLASE, PHP FAMILY"/>
    <property type="match status" value="1"/>
</dbReference>
<evidence type="ECO:0008006" key="3">
    <source>
        <dbReference type="Google" id="ProtNLM"/>
    </source>
</evidence>
<gene>
    <name evidence="1" type="ORF">GCM10010405_18220</name>
</gene>
<accession>A0ABP5WWG6</accession>
<dbReference type="SUPFAM" id="SSF89550">
    <property type="entry name" value="PHP domain-like"/>
    <property type="match status" value="1"/>
</dbReference>
<reference evidence="2" key="1">
    <citation type="journal article" date="2019" name="Int. J. Syst. Evol. Microbiol.">
        <title>The Global Catalogue of Microorganisms (GCM) 10K type strain sequencing project: providing services to taxonomists for standard genome sequencing and annotation.</title>
        <authorList>
            <consortium name="The Broad Institute Genomics Platform"/>
            <consortium name="The Broad Institute Genome Sequencing Center for Infectious Disease"/>
            <person name="Wu L."/>
            <person name="Ma J."/>
        </authorList>
    </citation>
    <scope>NUCLEOTIDE SEQUENCE [LARGE SCALE GENOMIC DNA]</scope>
    <source>
        <strain evidence="2">JCM 6305</strain>
    </source>
</reference>
<protein>
    <recommendedName>
        <fullName evidence="3">DNA helicase UvrD</fullName>
    </recommendedName>
</protein>
<name>A0ABP5WWG6_9ACTN</name>
<dbReference type="Gene3D" id="3.20.20.140">
    <property type="entry name" value="Metal-dependent hydrolases"/>
    <property type="match status" value="1"/>
</dbReference>
<dbReference type="CDD" id="cd19067">
    <property type="entry name" value="PfuEndoQ-like"/>
    <property type="match status" value="1"/>
</dbReference>
<sequence>MRHYADLHVHSRYSRACSRDSDLAHLAWWARRKGITVLGTGDFTHPVWARTLREALVPAEPGLFRLRDDLDREVLRTLPPTCHGPLRFTLQVEVSTNYRRDGRGRRIHHLCHVPDFDAAEELARRLSPFGDLASDGRPALAMDARDLLEAVLASGEGSYLVPAHVWTPWFGVLGSKSGFDGVEECYGDLAEHVFAVETGLSSDPEMNWRVSALDRFRLVSHSDAHSPPILGRNATVFDTGLDYFALRHALESGEGYVGTVDLYPEEGKYHLDGHRGCGVRLEPAETRERGGKCPVCGRRLTVGVLHRVEELGDRSPGRRPATGGEPLKIVPLPEIMSEILGVGPKSKRVARAVDALTAALGPELPLLLDVPLDEMREAGEPEVAEAIGRLRAHRVRREPGYDGVFGTVSLFAPDEPAAAAGRSGGEADR</sequence>
<keyword evidence="2" id="KW-1185">Reference proteome</keyword>
<dbReference type="PANTHER" id="PTHR40084:SF1">
    <property type="entry name" value="PHOSPHOTRANSFERASE"/>
    <property type="match status" value="1"/>
</dbReference>
<comment type="caution">
    <text evidence="1">The sequence shown here is derived from an EMBL/GenBank/DDBJ whole genome shotgun (WGS) entry which is preliminary data.</text>
</comment>
<evidence type="ECO:0000313" key="2">
    <source>
        <dbReference type="Proteomes" id="UP001501638"/>
    </source>
</evidence>
<proteinExistence type="predicted"/>
<organism evidence="1 2">
    <name type="scientific">Streptomyces macrosporus</name>
    <dbReference type="NCBI Taxonomy" id="44032"/>
    <lineage>
        <taxon>Bacteria</taxon>
        <taxon>Bacillati</taxon>
        <taxon>Actinomycetota</taxon>
        <taxon>Actinomycetes</taxon>
        <taxon>Kitasatosporales</taxon>
        <taxon>Streptomycetaceae</taxon>
        <taxon>Streptomyces</taxon>
    </lineage>
</organism>